<dbReference type="SMART" id="SM00079">
    <property type="entry name" value="PBPe"/>
    <property type="match status" value="1"/>
</dbReference>
<evidence type="ECO:0000313" key="17">
    <source>
        <dbReference type="Proteomes" id="UP000299102"/>
    </source>
</evidence>
<protein>
    <submittedName>
        <fullName evidence="16">Glutamate receptor ionotropic, kainate 3</fullName>
    </submittedName>
</protein>
<keyword evidence="17" id="KW-1185">Reference proteome</keyword>
<dbReference type="GO" id="GO:0045211">
    <property type="term" value="C:postsynaptic membrane"/>
    <property type="evidence" value="ECO:0007669"/>
    <property type="project" value="UniProtKB-SubCell"/>
</dbReference>
<dbReference type="OrthoDB" id="5984008at2759"/>
<dbReference type="InterPro" id="IPR001828">
    <property type="entry name" value="ANF_lig-bd_rcpt"/>
</dbReference>
<evidence type="ECO:0000256" key="8">
    <source>
        <dbReference type="ARBA" id="ARBA00023136"/>
    </source>
</evidence>
<dbReference type="Proteomes" id="UP000299102">
    <property type="component" value="Unassembled WGS sequence"/>
</dbReference>
<dbReference type="EMBL" id="BGZK01005554">
    <property type="protein sequence ID" value="GBP14545.1"/>
    <property type="molecule type" value="Genomic_DNA"/>
</dbReference>
<evidence type="ECO:0000256" key="1">
    <source>
        <dbReference type="ARBA" id="ARBA00004141"/>
    </source>
</evidence>
<dbReference type="Gene3D" id="3.40.190.10">
    <property type="entry name" value="Periplasmic binding protein-like II"/>
    <property type="match status" value="1"/>
</dbReference>
<dbReference type="InterPro" id="IPR028082">
    <property type="entry name" value="Peripla_BP_I"/>
</dbReference>
<comment type="similarity">
    <text evidence="2">Belongs to the glutamate-gated ion channel (TC 1.A.10.1) family.</text>
</comment>
<evidence type="ECO:0000313" key="16">
    <source>
        <dbReference type="EMBL" id="GBP14545.1"/>
    </source>
</evidence>
<dbReference type="SUPFAM" id="SSF53850">
    <property type="entry name" value="Periplasmic binding protein-like II"/>
    <property type="match status" value="1"/>
</dbReference>
<comment type="caution">
    <text evidence="16">The sequence shown here is derived from an EMBL/GenBank/DDBJ whole genome shotgun (WGS) entry which is preliminary data.</text>
</comment>
<evidence type="ECO:0000256" key="4">
    <source>
        <dbReference type="ARBA" id="ARBA00022692"/>
    </source>
</evidence>
<name>A0A4C1TKA6_EUMVA</name>
<organism evidence="16 17">
    <name type="scientific">Eumeta variegata</name>
    <name type="common">Bagworm moth</name>
    <name type="synonym">Eumeta japonica</name>
    <dbReference type="NCBI Taxonomy" id="151549"/>
    <lineage>
        <taxon>Eukaryota</taxon>
        <taxon>Metazoa</taxon>
        <taxon>Ecdysozoa</taxon>
        <taxon>Arthropoda</taxon>
        <taxon>Hexapoda</taxon>
        <taxon>Insecta</taxon>
        <taxon>Pterygota</taxon>
        <taxon>Neoptera</taxon>
        <taxon>Endopterygota</taxon>
        <taxon>Lepidoptera</taxon>
        <taxon>Glossata</taxon>
        <taxon>Ditrysia</taxon>
        <taxon>Tineoidea</taxon>
        <taxon>Psychidae</taxon>
        <taxon>Oiketicinae</taxon>
        <taxon>Eumeta</taxon>
    </lineage>
</organism>
<keyword evidence="3" id="KW-0813">Transport</keyword>
<evidence type="ECO:0000256" key="9">
    <source>
        <dbReference type="ARBA" id="ARBA00023170"/>
    </source>
</evidence>
<dbReference type="Pfam" id="PF01094">
    <property type="entry name" value="ANF_receptor"/>
    <property type="match status" value="1"/>
</dbReference>
<keyword evidence="12" id="KW-1071">Ligand-gated ion channel</keyword>
<evidence type="ECO:0000256" key="11">
    <source>
        <dbReference type="ARBA" id="ARBA00023257"/>
    </source>
</evidence>
<dbReference type="STRING" id="151549.A0A4C1TKA6"/>
<keyword evidence="4" id="KW-0812">Transmembrane</keyword>
<dbReference type="PANTHER" id="PTHR18966">
    <property type="entry name" value="IONOTROPIC GLUTAMATE RECEPTOR"/>
    <property type="match status" value="1"/>
</dbReference>
<evidence type="ECO:0000259" key="15">
    <source>
        <dbReference type="SMART" id="SM00079"/>
    </source>
</evidence>
<sequence>MCKVYATICRPLLKQIKNSAEGNIVLDCSTDKVYEVLKQAQQVGMMSDYHSYLITSLDLHTINLDEFRYGGTNITGFRLVNEKILNEVVHQWSIEEKGVLRSANLTTINTETALMYDAVHLFAKALHDLDTSQQIDIHPLSCDGQNTWQHGFSLINYMKIVEMKGLTNVIKFDHQGFRSDFMLDIVQLSADGIRKIGTWNSTMNEGINFNKTSSQKQQEIESNLKNKSLIVTTKLDSKLITYQRMWNIMTSTTPSVFTSTIAEGVERVIEGKGNYAFLMESTTIKYVTERNCELTQIGGMLNTKYYGIATPSSKITKVDSEKKLC</sequence>
<dbReference type="InterPro" id="IPR001320">
    <property type="entry name" value="Iontro_rcpt_C"/>
</dbReference>
<dbReference type="AlphaFoldDB" id="A0A4C1TKA6"/>
<evidence type="ECO:0000256" key="13">
    <source>
        <dbReference type="ARBA" id="ARBA00023303"/>
    </source>
</evidence>
<keyword evidence="11" id="KW-0628">Postsynaptic cell membrane</keyword>
<dbReference type="Gene3D" id="3.40.50.2300">
    <property type="match status" value="2"/>
</dbReference>
<accession>A0A4C1TKA6</accession>
<keyword evidence="10" id="KW-0325">Glycoprotein</keyword>
<gene>
    <name evidence="16" type="primary">GRIK3</name>
    <name evidence="16" type="ORF">EVAR_72641_1</name>
</gene>
<evidence type="ECO:0000256" key="12">
    <source>
        <dbReference type="ARBA" id="ARBA00023286"/>
    </source>
</evidence>
<reference evidence="16 17" key="1">
    <citation type="journal article" date="2019" name="Commun. Biol.">
        <title>The bagworm genome reveals a unique fibroin gene that provides high tensile strength.</title>
        <authorList>
            <person name="Kono N."/>
            <person name="Nakamura H."/>
            <person name="Ohtoshi R."/>
            <person name="Tomita M."/>
            <person name="Numata K."/>
            <person name="Arakawa K."/>
        </authorList>
    </citation>
    <scope>NUCLEOTIDE SEQUENCE [LARGE SCALE GENOMIC DNA]</scope>
</reference>
<keyword evidence="5" id="KW-1133">Transmembrane helix</keyword>
<evidence type="ECO:0000256" key="3">
    <source>
        <dbReference type="ARBA" id="ARBA00022448"/>
    </source>
</evidence>
<evidence type="ECO:0000256" key="2">
    <source>
        <dbReference type="ARBA" id="ARBA00008685"/>
    </source>
</evidence>
<dbReference type="InterPro" id="IPR015683">
    <property type="entry name" value="Ionotropic_Glu_rcpt"/>
</dbReference>
<evidence type="ECO:0000256" key="5">
    <source>
        <dbReference type="ARBA" id="ARBA00022989"/>
    </source>
</evidence>
<dbReference type="GO" id="GO:0015276">
    <property type="term" value="F:ligand-gated monoatomic ion channel activity"/>
    <property type="evidence" value="ECO:0007669"/>
    <property type="project" value="InterPro"/>
</dbReference>
<keyword evidence="8" id="KW-0472">Membrane</keyword>
<evidence type="ECO:0000256" key="10">
    <source>
        <dbReference type="ARBA" id="ARBA00023180"/>
    </source>
</evidence>
<dbReference type="SUPFAM" id="SSF53822">
    <property type="entry name" value="Periplasmic binding protein-like I"/>
    <property type="match status" value="1"/>
</dbReference>
<proteinExistence type="inferred from homology"/>
<keyword evidence="13" id="KW-0407">Ion channel</keyword>
<keyword evidence="6" id="KW-0770">Synapse</keyword>
<keyword evidence="7" id="KW-0406">Ion transport</keyword>
<evidence type="ECO:0000256" key="6">
    <source>
        <dbReference type="ARBA" id="ARBA00023018"/>
    </source>
</evidence>
<comment type="subcellular location">
    <subcellularLocation>
        <location evidence="1">Membrane</location>
        <topology evidence="1">Multi-pass membrane protein</topology>
    </subcellularLocation>
    <subcellularLocation>
        <location evidence="14">Postsynaptic cell membrane</location>
    </subcellularLocation>
</comment>
<evidence type="ECO:0000256" key="7">
    <source>
        <dbReference type="ARBA" id="ARBA00023065"/>
    </source>
</evidence>
<keyword evidence="9 16" id="KW-0675">Receptor</keyword>
<feature type="domain" description="Ionotropic glutamate receptor C-terminal" evidence="15">
    <location>
        <begin position="102"/>
        <end position="323"/>
    </location>
</feature>
<evidence type="ECO:0000256" key="14">
    <source>
        <dbReference type="ARBA" id="ARBA00034100"/>
    </source>
</evidence>